<dbReference type="InterPro" id="IPR019821">
    <property type="entry name" value="Kinesin_motor_CS"/>
</dbReference>
<feature type="coiled-coil region" evidence="8">
    <location>
        <begin position="434"/>
        <end position="514"/>
    </location>
</feature>
<evidence type="ECO:0000256" key="9">
    <source>
        <dbReference type="SAM" id="MobiDB-lite"/>
    </source>
</evidence>
<feature type="domain" description="Kinesin motor" evidence="10">
    <location>
        <begin position="105"/>
        <end position="425"/>
    </location>
</feature>
<evidence type="ECO:0000313" key="12">
    <source>
        <dbReference type="Proteomes" id="UP000822688"/>
    </source>
</evidence>
<dbReference type="InterPro" id="IPR036961">
    <property type="entry name" value="Kinesin_motor_dom_sf"/>
</dbReference>
<feature type="compositionally biased region" description="Polar residues" evidence="9">
    <location>
        <begin position="1034"/>
        <end position="1045"/>
    </location>
</feature>
<evidence type="ECO:0000256" key="7">
    <source>
        <dbReference type="PROSITE-ProRule" id="PRU00283"/>
    </source>
</evidence>
<feature type="binding site" evidence="7">
    <location>
        <begin position="185"/>
        <end position="192"/>
    </location>
    <ligand>
        <name>ATP</name>
        <dbReference type="ChEBI" id="CHEBI:30616"/>
    </ligand>
</feature>
<keyword evidence="12" id="KW-1185">Reference proteome</keyword>
<dbReference type="PROSITE" id="PS50067">
    <property type="entry name" value="KINESIN_MOTOR_2"/>
    <property type="match status" value="1"/>
</dbReference>
<feature type="compositionally biased region" description="Basic and acidic residues" evidence="9">
    <location>
        <begin position="1170"/>
        <end position="1185"/>
    </location>
</feature>
<feature type="compositionally biased region" description="Polar residues" evidence="9">
    <location>
        <begin position="608"/>
        <end position="624"/>
    </location>
</feature>
<feature type="region of interest" description="Disordered" evidence="9">
    <location>
        <begin position="557"/>
        <end position="588"/>
    </location>
</feature>
<evidence type="ECO:0000259" key="10">
    <source>
        <dbReference type="PROSITE" id="PS50067"/>
    </source>
</evidence>
<feature type="region of interest" description="Disordered" evidence="9">
    <location>
        <begin position="1309"/>
        <end position="1335"/>
    </location>
</feature>
<feature type="region of interest" description="Disordered" evidence="9">
    <location>
        <begin position="1"/>
        <end position="97"/>
    </location>
</feature>
<dbReference type="GO" id="GO:0003777">
    <property type="term" value="F:microtubule motor activity"/>
    <property type="evidence" value="ECO:0007669"/>
    <property type="project" value="InterPro"/>
</dbReference>
<feature type="compositionally biased region" description="Basic and acidic residues" evidence="9">
    <location>
        <begin position="569"/>
        <end position="588"/>
    </location>
</feature>
<feature type="compositionally biased region" description="Low complexity" evidence="9">
    <location>
        <begin position="74"/>
        <end position="93"/>
    </location>
</feature>
<keyword evidence="3 7" id="KW-0547">Nucleotide-binding</keyword>
<dbReference type="InterPro" id="IPR027417">
    <property type="entry name" value="P-loop_NTPase"/>
</dbReference>
<dbReference type="OrthoDB" id="3176171at2759"/>
<dbReference type="Pfam" id="PF00225">
    <property type="entry name" value="Kinesin"/>
    <property type="match status" value="1"/>
</dbReference>
<feature type="coiled-coil region" evidence="8">
    <location>
        <begin position="721"/>
        <end position="755"/>
    </location>
</feature>
<dbReference type="InterPro" id="IPR027640">
    <property type="entry name" value="Kinesin-like_fam"/>
</dbReference>
<evidence type="ECO:0000256" key="8">
    <source>
        <dbReference type="SAM" id="Coils"/>
    </source>
</evidence>
<dbReference type="GO" id="GO:0005524">
    <property type="term" value="F:ATP binding"/>
    <property type="evidence" value="ECO:0007669"/>
    <property type="project" value="UniProtKB-UniRule"/>
</dbReference>
<dbReference type="Gene3D" id="3.40.850.10">
    <property type="entry name" value="Kinesin motor domain"/>
    <property type="match status" value="1"/>
</dbReference>
<reference evidence="11" key="1">
    <citation type="submission" date="2020-06" db="EMBL/GenBank/DDBJ databases">
        <title>WGS assembly of Ceratodon purpureus strain R40.</title>
        <authorList>
            <person name="Carey S.B."/>
            <person name="Jenkins J."/>
            <person name="Shu S."/>
            <person name="Lovell J.T."/>
            <person name="Sreedasyam A."/>
            <person name="Maumus F."/>
            <person name="Tiley G.P."/>
            <person name="Fernandez-Pozo N."/>
            <person name="Barry K."/>
            <person name="Chen C."/>
            <person name="Wang M."/>
            <person name="Lipzen A."/>
            <person name="Daum C."/>
            <person name="Saski C.A."/>
            <person name="Payton A.C."/>
            <person name="Mcbreen J.C."/>
            <person name="Conrad R.E."/>
            <person name="Kollar L.M."/>
            <person name="Olsson S."/>
            <person name="Huttunen S."/>
            <person name="Landis J.B."/>
            <person name="Wickett N.J."/>
            <person name="Johnson M.G."/>
            <person name="Rensing S.A."/>
            <person name="Grimwood J."/>
            <person name="Schmutz J."/>
            <person name="Mcdaniel S.F."/>
        </authorList>
    </citation>
    <scope>NUCLEOTIDE SEQUENCE</scope>
    <source>
        <strain evidence="11">R40</strain>
    </source>
</reference>
<dbReference type="FunFam" id="3.40.850.10:FF:000014">
    <property type="entry name" value="Kinesin-like protein KIN-7G"/>
    <property type="match status" value="1"/>
</dbReference>
<feature type="coiled-coil region" evidence="8">
    <location>
        <begin position="789"/>
        <end position="823"/>
    </location>
</feature>
<dbReference type="SUPFAM" id="SSF52540">
    <property type="entry name" value="P-loop containing nucleoside triphosphate hydrolases"/>
    <property type="match status" value="1"/>
</dbReference>
<gene>
    <name evidence="11" type="ORF">KC19_4G219700</name>
</gene>
<dbReference type="CDD" id="cd01374">
    <property type="entry name" value="KISc_CENP_E"/>
    <property type="match status" value="1"/>
</dbReference>
<dbReference type="PRINTS" id="PR00380">
    <property type="entry name" value="KINESINHEAVY"/>
</dbReference>
<feature type="region of interest" description="Disordered" evidence="9">
    <location>
        <begin position="1028"/>
        <end position="1078"/>
    </location>
</feature>
<dbReference type="PANTHER" id="PTHR47968:SF33">
    <property type="entry name" value="KINESIN-LIKE PROTEIN KIN-7C, MITOCHONDRIAL ISOFORM X1"/>
    <property type="match status" value="1"/>
</dbReference>
<dbReference type="Proteomes" id="UP000822688">
    <property type="component" value="Chromosome 4"/>
</dbReference>
<evidence type="ECO:0000256" key="4">
    <source>
        <dbReference type="ARBA" id="ARBA00022840"/>
    </source>
</evidence>
<evidence type="ECO:0000256" key="2">
    <source>
        <dbReference type="ARBA" id="ARBA00022701"/>
    </source>
</evidence>
<keyword evidence="4 7" id="KW-0067">ATP-binding</keyword>
<comment type="similarity">
    <text evidence="1">Belongs to the TRAFAC class myosin-kinesin ATPase superfamily. Kinesin family. KIN-7 subfamily.</text>
</comment>
<feature type="coiled-coil region" evidence="8">
    <location>
        <begin position="1097"/>
        <end position="1124"/>
    </location>
</feature>
<dbReference type="GO" id="GO:0008017">
    <property type="term" value="F:microtubule binding"/>
    <property type="evidence" value="ECO:0007669"/>
    <property type="project" value="InterPro"/>
</dbReference>
<feature type="compositionally biased region" description="Polar residues" evidence="9">
    <location>
        <begin position="1142"/>
        <end position="1163"/>
    </location>
</feature>
<feature type="region of interest" description="Disordered" evidence="9">
    <location>
        <begin position="1238"/>
        <end position="1275"/>
    </location>
</feature>
<evidence type="ECO:0000256" key="3">
    <source>
        <dbReference type="ARBA" id="ARBA00022741"/>
    </source>
</evidence>
<protein>
    <recommendedName>
        <fullName evidence="10">Kinesin motor domain-containing protein</fullName>
    </recommendedName>
</protein>
<dbReference type="GO" id="GO:0005874">
    <property type="term" value="C:microtubule"/>
    <property type="evidence" value="ECO:0007669"/>
    <property type="project" value="UniProtKB-KW"/>
</dbReference>
<feature type="region of interest" description="Disordered" evidence="9">
    <location>
        <begin position="860"/>
        <end position="881"/>
    </location>
</feature>
<keyword evidence="2" id="KW-0493">Microtubule</keyword>
<dbReference type="InterPro" id="IPR001752">
    <property type="entry name" value="Kinesin_motor_dom"/>
</dbReference>
<feature type="region of interest" description="Disordered" evidence="9">
    <location>
        <begin position="608"/>
        <end position="643"/>
    </location>
</feature>
<sequence length="1350" mass="147862">MASTPSKPRTSSPFRFRKAASVNASKTSPSSTGSVTPTSAYKSIGLSLTPGKGRNNNIPTPPSSVTPPQKFRNSSASSISAGSPRTPTPTSISSREEFLSRAKENVSVTVRFRPLSQREIQRGDEVAWYADGDGTVRSELNPSTGYAFDRVFGPATTTRGVYDAAAQHVVSGAMEGVNGTVFAYGVTSSGKTHTMHGDQKSPGIIPLAVKDVFSIIQETPSREFLLRVSYLEIYNEVINDLLDPIGQNLRVREDSQSGTYVEGIKEEVVLSPAHALSLIAAGEEHRHVGSNNFNLLSSRSHTIFTMTVESSPRGEGYSDDDVTLSQLNLIDLAGSESSKTETTGLRRKEGSYINKSLLTLGTVISKLSDGKASHIPYRDSKLTRLLQSSLSGHGRISLICTITPATSNNEETHNTLKFAHRAKRIEIHAASNRILDEKSLIKKYQKEITSLKTELEQLRRGIMGQPYTVKENSEDLAHLRKQLEAGQVKMQSRLEEEEQAKAALMGRIQRLTKLILVSTKNTIPPAAVPDKPNHRRRHSFGEEELAYLPDKRRDLILEDDDEGGQGGESETRGEGRDGVGTEDSCKDEKKAIKKRGMLAWFKLRKNDSLTSSPSGSFDTDNLPNGNEGAIVPFDGQGGTRRQSFSRRGDELSAIDTFPEATQAGDLFSATVRGRRPPPTGTTVADQMDLQREQAKMLAGEVAFCTSSLKRLTEQLGNSPDDTQLQAQVEKAKEEINEKKRQIRMLEQRIKSAVTLQPVANAFEMSQQIAMLSTQLNEKTFDLEIQTADNRILQEQLESKTGEINELREKMETLQQQLQTAMVEGNVGRHKQLNTLLDNPEDMGGWLNSGSLSGELRYVETNGSDSDKFERNSQTTSKDIEDGDAVLQSQILMQSAEIENLKQEKEKLKLSKEKLRQENLRLAEEKDSLRTRNEKLAEESAYAKELASQAAVELKNLAEEVTKLSFQNTKLQNDLMQSQEVTFQNAKLQAELVKLQSELKKSQETAFALASMKSPSITGRSKAMVNGDTHVDGDNTISGRGTVSRTNGGGNRGLNNMTSRNGKHISNGHHFDDADPEAGVDGRKREVEAAKEKEATLVAAMAEKEASLQAKLEEAKQRETNLENDLASMWVLVAKLKKEREASTNPSTRADLQGSPQEFQTNGRSNGGVVDTDKSTKQVPSKHADGEGVDALAEQLGGTELYDSLGNNFWSSGAETTTLDQEELYPSYSNGTFPSLAQSTSFGSADHPADSVLDKSNPFAERHESSGPAPKGAKEGLRSLEELKYFMEEERRRGSELGTLVSQLKASSVPTASTNPFLPHHVAQQNGSPHAGAGIEGGLWTSFESSSYYKS</sequence>
<evidence type="ECO:0000256" key="1">
    <source>
        <dbReference type="ARBA" id="ARBA00007310"/>
    </source>
</evidence>
<keyword evidence="6 7" id="KW-0505">Motor protein</keyword>
<organism evidence="11 12">
    <name type="scientific">Ceratodon purpureus</name>
    <name type="common">Fire moss</name>
    <name type="synonym">Dicranum purpureum</name>
    <dbReference type="NCBI Taxonomy" id="3225"/>
    <lineage>
        <taxon>Eukaryota</taxon>
        <taxon>Viridiplantae</taxon>
        <taxon>Streptophyta</taxon>
        <taxon>Embryophyta</taxon>
        <taxon>Bryophyta</taxon>
        <taxon>Bryophytina</taxon>
        <taxon>Bryopsida</taxon>
        <taxon>Dicranidae</taxon>
        <taxon>Pseudoditrichales</taxon>
        <taxon>Ditrichaceae</taxon>
        <taxon>Ceratodon</taxon>
    </lineage>
</organism>
<feature type="region of interest" description="Disordered" evidence="9">
    <location>
        <begin position="1139"/>
        <end position="1187"/>
    </location>
</feature>
<comment type="caution">
    <text evidence="11">The sequence shown here is derived from an EMBL/GenBank/DDBJ whole genome shotgun (WGS) entry which is preliminary data.</text>
</comment>
<dbReference type="PROSITE" id="PS00411">
    <property type="entry name" value="KINESIN_MOTOR_1"/>
    <property type="match status" value="1"/>
</dbReference>
<feature type="compositionally biased region" description="Low complexity" evidence="9">
    <location>
        <begin position="25"/>
        <end position="39"/>
    </location>
</feature>
<dbReference type="PANTHER" id="PTHR47968">
    <property type="entry name" value="CENTROMERE PROTEIN E"/>
    <property type="match status" value="1"/>
</dbReference>
<feature type="coiled-coil region" evidence="8">
    <location>
        <begin position="890"/>
        <end position="1004"/>
    </location>
</feature>
<proteinExistence type="inferred from homology"/>
<dbReference type="GO" id="GO:0007018">
    <property type="term" value="P:microtubule-based movement"/>
    <property type="evidence" value="ECO:0007669"/>
    <property type="project" value="InterPro"/>
</dbReference>
<evidence type="ECO:0000256" key="6">
    <source>
        <dbReference type="ARBA" id="ARBA00023175"/>
    </source>
</evidence>
<feature type="compositionally biased region" description="Polar residues" evidence="9">
    <location>
        <begin position="1"/>
        <end position="13"/>
    </location>
</feature>
<accession>A0A8T0IDQ4</accession>
<keyword evidence="5 8" id="KW-0175">Coiled coil</keyword>
<dbReference type="SMART" id="SM00129">
    <property type="entry name" value="KISc"/>
    <property type="match status" value="1"/>
</dbReference>
<evidence type="ECO:0000313" key="11">
    <source>
        <dbReference type="EMBL" id="KAG0581037.1"/>
    </source>
</evidence>
<name>A0A8T0IDQ4_CERPU</name>
<feature type="region of interest" description="Disordered" evidence="9">
    <location>
        <begin position="523"/>
        <end position="544"/>
    </location>
</feature>
<dbReference type="EMBL" id="CM026424">
    <property type="protein sequence ID" value="KAG0581037.1"/>
    <property type="molecule type" value="Genomic_DNA"/>
</dbReference>
<evidence type="ECO:0000256" key="5">
    <source>
        <dbReference type="ARBA" id="ARBA00023054"/>
    </source>
</evidence>